<name>E8LN02_SUCHY</name>
<dbReference type="PANTHER" id="PTHR35011">
    <property type="entry name" value="2,3-DIKETO-L-GULONATE TRAP TRANSPORTER SMALL PERMEASE PROTEIN YIAM"/>
    <property type="match status" value="1"/>
</dbReference>
<dbReference type="GO" id="GO:0022857">
    <property type="term" value="F:transmembrane transporter activity"/>
    <property type="evidence" value="ECO:0007669"/>
    <property type="project" value="UniProtKB-UniRule"/>
</dbReference>
<evidence type="ECO:0000256" key="2">
    <source>
        <dbReference type="ARBA" id="ARBA00022448"/>
    </source>
</evidence>
<keyword evidence="7 9" id="KW-0472">Membrane</keyword>
<feature type="transmembrane region" description="Helical" evidence="9">
    <location>
        <begin position="97"/>
        <end position="118"/>
    </location>
</feature>
<reference evidence="11 12" key="1">
    <citation type="submission" date="2011-01" db="EMBL/GenBank/DDBJ databases">
        <authorList>
            <person name="Weinstock G."/>
            <person name="Sodergren E."/>
            <person name="Clifton S."/>
            <person name="Fulton L."/>
            <person name="Fulton B."/>
            <person name="Courtney L."/>
            <person name="Fronick C."/>
            <person name="Harrison M."/>
            <person name="Strong C."/>
            <person name="Farmer C."/>
            <person name="Delahaunty K."/>
            <person name="Markovic C."/>
            <person name="Hall O."/>
            <person name="Minx P."/>
            <person name="Tomlinson C."/>
            <person name="Mitreva M."/>
            <person name="Hou S."/>
            <person name="Chen J."/>
            <person name="Wollam A."/>
            <person name="Pepin K.H."/>
            <person name="Johnson M."/>
            <person name="Bhonagiri V."/>
            <person name="Zhang X."/>
            <person name="Suruliraj S."/>
            <person name="Warren W."/>
            <person name="Chinwalla A."/>
            <person name="Mardis E.R."/>
            <person name="Wilson R.K."/>
        </authorList>
    </citation>
    <scope>NUCLEOTIDE SEQUENCE [LARGE SCALE GENOMIC DNA]</scope>
    <source>
        <strain evidence="12">DSM 22608 / JCM 16073 / KCTC 15190 / YIT 12066</strain>
    </source>
</reference>
<evidence type="ECO:0000256" key="7">
    <source>
        <dbReference type="ARBA" id="ARBA00023136"/>
    </source>
</evidence>
<dbReference type="InterPro" id="IPR055348">
    <property type="entry name" value="DctQ"/>
</dbReference>
<feature type="domain" description="Tripartite ATP-independent periplasmic transporters DctQ component" evidence="10">
    <location>
        <begin position="35"/>
        <end position="165"/>
    </location>
</feature>
<gene>
    <name evidence="11" type="ORF">HMPREF9444_02155</name>
</gene>
<proteinExistence type="inferred from homology"/>
<dbReference type="eggNOG" id="COG3090">
    <property type="taxonomic scope" value="Bacteria"/>
</dbReference>
<evidence type="ECO:0000256" key="8">
    <source>
        <dbReference type="ARBA" id="ARBA00038436"/>
    </source>
</evidence>
<evidence type="ECO:0000256" key="6">
    <source>
        <dbReference type="ARBA" id="ARBA00022989"/>
    </source>
</evidence>
<keyword evidence="12" id="KW-1185">Reference proteome</keyword>
<protein>
    <recommendedName>
        <fullName evidence="9">TRAP transporter small permease protein</fullName>
    </recommendedName>
</protein>
<dbReference type="GO" id="GO:0015740">
    <property type="term" value="P:C4-dicarboxylate transport"/>
    <property type="evidence" value="ECO:0007669"/>
    <property type="project" value="TreeGrafter"/>
</dbReference>
<dbReference type="InterPro" id="IPR007387">
    <property type="entry name" value="TRAP_DctQ"/>
</dbReference>
<dbReference type="HOGENOM" id="CLU_086356_3_1_6"/>
<keyword evidence="2 9" id="KW-0813">Transport</keyword>
<dbReference type="EMBL" id="AEVO01000156">
    <property type="protein sequence ID" value="EFY06063.1"/>
    <property type="molecule type" value="Genomic_DNA"/>
</dbReference>
<evidence type="ECO:0000256" key="5">
    <source>
        <dbReference type="ARBA" id="ARBA00022692"/>
    </source>
</evidence>
<evidence type="ECO:0000259" key="10">
    <source>
        <dbReference type="Pfam" id="PF04290"/>
    </source>
</evidence>
<accession>E8LN02</accession>
<keyword evidence="4 9" id="KW-0997">Cell inner membrane</keyword>
<comment type="subunit">
    <text evidence="9">The complex comprises the extracytoplasmic solute receptor protein and the two transmembrane proteins.</text>
</comment>
<keyword evidence="3" id="KW-1003">Cell membrane</keyword>
<evidence type="ECO:0000256" key="9">
    <source>
        <dbReference type="RuleBase" id="RU369079"/>
    </source>
</evidence>
<evidence type="ECO:0000313" key="12">
    <source>
        <dbReference type="Proteomes" id="UP000018458"/>
    </source>
</evidence>
<dbReference type="GO" id="GO:0005886">
    <property type="term" value="C:plasma membrane"/>
    <property type="evidence" value="ECO:0007669"/>
    <property type="project" value="UniProtKB-SubCell"/>
</dbReference>
<dbReference type="AlphaFoldDB" id="E8LN02"/>
<dbReference type="Proteomes" id="UP000018458">
    <property type="component" value="Unassembled WGS sequence"/>
</dbReference>
<dbReference type="STRING" id="762983.HMPREF9444_02155"/>
<comment type="function">
    <text evidence="9">Part of the tripartite ATP-independent periplasmic (TRAP) transport system.</text>
</comment>
<evidence type="ECO:0000313" key="11">
    <source>
        <dbReference type="EMBL" id="EFY06063.1"/>
    </source>
</evidence>
<feature type="transmembrane region" description="Helical" evidence="9">
    <location>
        <begin position="58"/>
        <end position="76"/>
    </location>
</feature>
<evidence type="ECO:0000256" key="1">
    <source>
        <dbReference type="ARBA" id="ARBA00004429"/>
    </source>
</evidence>
<keyword evidence="6 9" id="KW-1133">Transmembrane helix</keyword>
<feature type="transmembrane region" description="Helical" evidence="9">
    <location>
        <begin position="138"/>
        <end position="157"/>
    </location>
</feature>
<evidence type="ECO:0000256" key="3">
    <source>
        <dbReference type="ARBA" id="ARBA00022475"/>
    </source>
</evidence>
<comment type="subcellular location">
    <subcellularLocation>
        <location evidence="1 9">Cell inner membrane</location>
        <topology evidence="1 9">Multi-pass membrane protein</topology>
    </subcellularLocation>
</comment>
<keyword evidence="5 9" id="KW-0812">Transmembrane</keyword>
<feature type="transmembrane region" description="Helical" evidence="9">
    <location>
        <begin position="22"/>
        <end position="46"/>
    </location>
</feature>
<comment type="similarity">
    <text evidence="8 9">Belongs to the TRAP transporter small permease family.</text>
</comment>
<dbReference type="Pfam" id="PF04290">
    <property type="entry name" value="DctQ"/>
    <property type="match status" value="1"/>
</dbReference>
<dbReference type="PANTHER" id="PTHR35011:SF2">
    <property type="entry name" value="2,3-DIKETO-L-GULONATE TRAP TRANSPORTER SMALL PERMEASE PROTEIN YIAM"/>
    <property type="match status" value="1"/>
</dbReference>
<evidence type="ECO:0000256" key="4">
    <source>
        <dbReference type="ARBA" id="ARBA00022519"/>
    </source>
</evidence>
<comment type="caution">
    <text evidence="11">The sequence shown here is derived from an EMBL/GenBank/DDBJ whole genome shotgun (WGS) entry which is preliminary data.</text>
</comment>
<organism evidence="11 12">
    <name type="scientific">Succinatimonas hippei (strain DSM 22608 / JCM 16073 / KCTC 15190 / YIT 12066)</name>
    <dbReference type="NCBI Taxonomy" id="762983"/>
    <lineage>
        <taxon>Bacteria</taxon>
        <taxon>Pseudomonadati</taxon>
        <taxon>Pseudomonadota</taxon>
        <taxon>Gammaproteobacteria</taxon>
        <taxon>Aeromonadales</taxon>
        <taxon>Succinivibrionaceae</taxon>
        <taxon>Succinatimonas</taxon>
    </lineage>
</organism>
<sequence>MATFSVTRIIIMKLLKLLDEKLEMFICITLMSVLTIVLGIQVFMRYVMQASLSWSEELARYMFVWLVYIGISYGAKVMRHIKIDAGLYFFPKAWRRYVVIIGDCIFLIFSIVIVYFAWGLAVRQYMLGQLSPAMQIPMWIVYSAPCVGFALTAIRELQTIIYRIKHLGDPYEDPAEPDLENL</sequence>